<evidence type="ECO:0000256" key="2">
    <source>
        <dbReference type="ARBA" id="ARBA00022679"/>
    </source>
</evidence>
<proteinExistence type="predicted"/>
<accession>A0ABN1U383</accession>
<keyword evidence="1" id="KW-0328">Glycosyltransferase</keyword>
<name>A0ABN1U383_9ACTN</name>
<dbReference type="EMBL" id="BAAALG010000019">
    <property type="protein sequence ID" value="GAA1115125.1"/>
    <property type="molecule type" value="Genomic_DNA"/>
</dbReference>
<dbReference type="InterPro" id="IPR001296">
    <property type="entry name" value="Glyco_trans_1"/>
</dbReference>
<dbReference type="InterPro" id="IPR028098">
    <property type="entry name" value="Glyco_trans_4-like_N"/>
</dbReference>
<comment type="caution">
    <text evidence="5">The sequence shown here is derived from an EMBL/GenBank/DDBJ whole genome shotgun (WGS) entry which is preliminary data.</text>
</comment>
<evidence type="ECO:0000313" key="5">
    <source>
        <dbReference type="EMBL" id="GAA1115125.1"/>
    </source>
</evidence>
<dbReference type="Proteomes" id="UP001501581">
    <property type="component" value="Unassembled WGS sequence"/>
</dbReference>
<evidence type="ECO:0000259" key="3">
    <source>
        <dbReference type="Pfam" id="PF00534"/>
    </source>
</evidence>
<keyword evidence="6" id="KW-1185">Reference proteome</keyword>
<reference evidence="5 6" key="1">
    <citation type="journal article" date="2019" name="Int. J. Syst. Evol. Microbiol.">
        <title>The Global Catalogue of Microorganisms (GCM) 10K type strain sequencing project: providing services to taxonomists for standard genome sequencing and annotation.</title>
        <authorList>
            <consortium name="The Broad Institute Genomics Platform"/>
            <consortium name="The Broad Institute Genome Sequencing Center for Infectious Disease"/>
            <person name="Wu L."/>
            <person name="Ma J."/>
        </authorList>
    </citation>
    <scope>NUCLEOTIDE SEQUENCE [LARGE SCALE GENOMIC DNA]</scope>
    <source>
        <strain evidence="5 6">JCM 13008</strain>
    </source>
</reference>
<dbReference type="Pfam" id="PF00534">
    <property type="entry name" value="Glycos_transf_1"/>
    <property type="match status" value="1"/>
</dbReference>
<organism evidence="5 6">
    <name type="scientific">Nocardioides dubius</name>
    <dbReference type="NCBI Taxonomy" id="317019"/>
    <lineage>
        <taxon>Bacteria</taxon>
        <taxon>Bacillati</taxon>
        <taxon>Actinomycetota</taxon>
        <taxon>Actinomycetes</taxon>
        <taxon>Propionibacteriales</taxon>
        <taxon>Nocardioidaceae</taxon>
        <taxon>Nocardioides</taxon>
    </lineage>
</organism>
<feature type="domain" description="Glycosyl transferase family 1" evidence="3">
    <location>
        <begin position="190"/>
        <end position="298"/>
    </location>
</feature>
<dbReference type="PANTHER" id="PTHR46401:SF8">
    <property type="entry name" value="BLL6006 PROTEIN"/>
    <property type="match status" value="1"/>
</dbReference>
<protein>
    <recommendedName>
        <fullName evidence="7">Glycosyltransferase family 4 protein</fullName>
    </recommendedName>
</protein>
<evidence type="ECO:0008006" key="7">
    <source>
        <dbReference type="Google" id="ProtNLM"/>
    </source>
</evidence>
<dbReference type="Gene3D" id="3.40.50.2000">
    <property type="entry name" value="Glycogen Phosphorylase B"/>
    <property type="match status" value="2"/>
</dbReference>
<evidence type="ECO:0000256" key="1">
    <source>
        <dbReference type="ARBA" id="ARBA00022676"/>
    </source>
</evidence>
<sequence length="349" mass="37297">MKVLVEALAAEFGGIRTYVEHLLAAWESAFPDDDLTVLVPQGSDLHIAGHRRRELAIPGPDIVARPLAHTAAIRRLVAESDADAVLATLPNTSLRHPGVPLTVVVHDLRHEIRPEQFSRGRRLVRALAYRRAYALADHIVSVSQRSLDDLHRLHPGLRATPSTVVHHGADHVGAAAGERTGPAVAFAHHTNKNPRLVLQAWSLAQRRGIALPELILVGTGSERQALTEEAQRLGIADRVTMAPYLDDAAFGAVLAESAAVVFPSSFEGFGLPVLEGMLIGSPVVIGPEPATQEVAGGWASVAAVWTAEALLDAVVAGCAFDDDHLAAARAHAATFTWQRTAEQTRAALR</sequence>
<evidence type="ECO:0000313" key="6">
    <source>
        <dbReference type="Proteomes" id="UP001501581"/>
    </source>
</evidence>
<keyword evidence="2" id="KW-0808">Transferase</keyword>
<evidence type="ECO:0000259" key="4">
    <source>
        <dbReference type="Pfam" id="PF13439"/>
    </source>
</evidence>
<dbReference type="PANTHER" id="PTHR46401">
    <property type="entry name" value="GLYCOSYLTRANSFERASE WBBK-RELATED"/>
    <property type="match status" value="1"/>
</dbReference>
<gene>
    <name evidence="5" type="ORF">GCM10009668_42300</name>
</gene>
<dbReference type="RefSeq" id="WP_343996929.1">
    <property type="nucleotide sequence ID" value="NZ_BAAALG010000019.1"/>
</dbReference>
<dbReference type="SUPFAM" id="SSF53756">
    <property type="entry name" value="UDP-Glycosyltransferase/glycogen phosphorylase"/>
    <property type="match status" value="1"/>
</dbReference>
<feature type="domain" description="Glycosyltransferase subfamily 4-like N-terminal" evidence="4">
    <location>
        <begin position="12"/>
        <end position="170"/>
    </location>
</feature>
<dbReference type="Pfam" id="PF13439">
    <property type="entry name" value="Glyco_transf_4"/>
    <property type="match status" value="1"/>
</dbReference>